<dbReference type="PROSITE" id="PS50089">
    <property type="entry name" value="ZF_RING_2"/>
    <property type="match status" value="1"/>
</dbReference>
<evidence type="ECO:0000256" key="12">
    <source>
        <dbReference type="ARBA" id="ARBA00023054"/>
    </source>
</evidence>
<protein>
    <recommendedName>
        <fullName evidence="5">RING-type E3 ubiquitin transferase</fullName>
        <ecNumber evidence="5">2.3.2.27</ecNumber>
    </recommendedName>
</protein>
<evidence type="ECO:0000256" key="14">
    <source>
        <dbReference type="SAM" id="Coils"/>
    </source>
</evidence>
<dbReference type="GO" id="GO:0080090">
    <property type="term" value="P:regulation of primary metabolic process"/>
    <property type="evidence" value="ECO:0007669"/>
    <property type="project" value="UniProtKB-ARBA"/>
</dbReference>
<evidence type="ECO:0000256" key="10">
    <source>
        <dbReference type="ARBA" id="ARBA00022786"/>
    </source>
</evidence>
<dbReference type="InterPro" id="IPR000315">
    <property type="entry name" value="Znf_B-box"/>
</dbReference>
<evidence type="ECO:0000256" key="6">
    <source>
        <dbReference type="ARBA" id="ARBA00022490"/>
    </source>
</evidence>
<dbReference type="Gene3D" id="3.30.160.60">
    <property type="entry name" value="Classic Zinc Finger"/>
    <property type="match status" value="1"/>
</dbReference>
<feature type="coiled-coil region" evidence="14">
    <location>
        <begin position="137"/>
        <end position="171"/>
    </location>
</feature>
<keyword evidence="12 14" id="KW-0175">Coiled coil</keyword>
<dbReference type="FunFam" id="3.30.160.60:FF:000386">
    <property type="entry name" value="Tripartite motif-containing 5 (Predicted)"/>
    <property type="match status" value="1"/>
</dbReference>
<dbReference type="GO" id="GO:0008270">
    <property type="term" value="F:zinc ion binding"/>
    <property type="evidence" value="ECO:0007669"/>
    <property type="project" value="UniProtKB-KW"/>
</dbReference>
<dbReference type="EC" id="2.3.2.27" evidence="5"/>
<dbReference type="Pfam" id="PF13445">
    <property type="entry name" value="zf-RING_UBOX"/>
    <property type="match status" value="1"/>
</dbReference>
<keyword evidence="11" id="KW-0862">Zinc</keyword>
<dbReference type="CDD" id="cd19761">
    <property type="entry name" value="Bbox2_TRIM5-like"/>
    <property type="match status" value="1"/>
</dbReference>
<dbReference type="InterPro" id="IPR001841">
    <property type="entry name" value="Znf_RING"/>
</dbReference>
<dbReference type="GO" id="GO:0061630">
    <property type="term" value="F:ubiquitin protein ligase activity"/>
    <property type="evidence" value="ECO:0007669"/>
    <property type="project" value="UniProtKB-EC"/>
</dbReference>
<dbReference type="Proteomes" id="UP000236370">
    <property type="component" value="Unassembled WGS sequence"/>
</dbReference>
<dbReference type="SMART" id="SM00184">
    <property type="entry name" value="RING"/>
    <property type="match status" value="1"/>
</dbReference>
<dbReference type="InterPro" id="IPR013083">
    <property type="entry name" value="Znf_RING/FYVE/PHD"/>
</dbReference>
<evidence type="ECO:0000256" key="8">
    <source>
        <dbReference type="ARBA" id="ARBA00022723"/>
    </source>
</evidence>
<dbReference type="FunFam" id="3.30.40.10:FF:000144">
    <property type="entry name" value="Tripartite motif-containing 5 (Predicted)"/>
    <property type="match status" value="1"/>
</dbReference>
<dbReference type="Gene3D" id="3.30.40.10">
    <property type="entry name" value="Zinc/RING finger domain, C3HC4 (zinc finger)"/>
    <property type="match status" value="1"/>
</dbReference>
<dbReference type="AlphaFoldDB" id="A0A2J8P6R3"/>
<proteinExistence type="inferred from homology"/>
<dbReference type="PANTHER" id="PTHR24103">
    <property type="entry name" value="E3 UBIQUITIN-PROTEIN LIGASE TRIM"/>
    <property type="match status" value="1"/>
</dbReference>
<dbReference type="InterPro" id="IPR027370">
    <property type="entry name" value="Znf-RING_euk"/>
</dbReference>
<dbReference type="InterPro" id="IPR050143">
    <property type="entry name" value="TRIM/RBCC"/>
</dbReference>
<organism evidence="17 18">
    <name type="scientific">Pan troglodytes</name>
    <name type="common">Chimpanzee</name>
    <dbReference type="NCBI Taxonomy" id="9598"/>
    <lineage>
        <taxon>Eukaryota</taxon>
        <taxon>Metazoa</taxon>
        <taxon>Chordata</taxon>
        <taxon>Craniata</taxon>
        <taxon>Vertebrata</taxon>
        <taxon>Euteleostomi</taxon>
        <taxon>Mammalia</taxon>
        <taxon>Eutheria</taxon>
        <taxon>Euarchontoglires</taxon>
        <taxon>Primates</taxon>
        <taxon>Haplorrhini</taxon>
        <taxon>Catarrhini</taxon>
        <taxon>Hominidae</taxon>
        <taxon>Pan</taxon>
    </lineage>
</organism>
<evidence type="ECO:0000256" key="13">
    <source>
        <dbReference type="PROSITE-ProRule" id="PRU00024"/>
    </source>
</evidence>
<reference evidence="17 18" key="1">
    <citation type="submission" date="2017-12" db="EMBL/GenBank/DDBJ databases">
        <title>High-resolution comparative analysis of great ape genomes.</title>
        <authorList>
            <person name="Pollen A."/>
            <person name="Hastie A."/>
            <person name="Hormozdiari F."/>
            <person name="Dougherty M."/>
            <person name="Liu R."/>
            <person name="Chaisson M."/>
            <person name="Hoppe E."/>
            <person name="Hill C."/>
            <person name="Pang A."/>
            <person name="Hillier L."/>
            <person name="Baker C."/>
            <person name="Armstrong J."/>
            <person name="Shendure J."/>
            <person name="Paten B."/>
            <person name="Wilson R."/>
            <person name="Chao H."/>
            <person name="Schneider V."/>
            <person name="Ventura M."/>
            <person name="Kronenberg Z."/>
            <person name="Murali S."/>
            <person name="Gordon D."/>
            <person name="Cantsilieris S."/>
            <person name="Munson K."/>
            <person name="Nelson B."/>
            <person name="Raja A."/>
            <person name="Underwood J."/>
            <person name="Diekhans M."/>
            <person name="Fiddes I."/>
            <person name="Haussler D."/>
            <person name="Eichler E."/>
        </authorList>
    </citation>
    <scope>NUCLEOTIDE SEQUENCE [LARGE SCALE GENOMIC DNA]</scope>
    <source>
        <strain evidence="17">Yerkes chimp pedigree #C0471</strain>
    </source>
</reference>
<feature type="non-terminal residue" evidence="17">
    <location>
        <position position="227"/>
    </location>
</feature>
<feature type="domain" description="RING-type" evidence="15">
    <location>
        <begin position="15"/>
        <end position="60"/>
    </location>
</feature>
<evidence type="ECO:0000259" key="15">
    <source>
        <dbReference type="PROSITE" id="PS50089"/>
    </source>
</evidence>
<dbReference type="Pfam" id="PF00643">
    <property type="entry name" value="zf-B_box"/>
    <property type="match status" value="1"/>
</dbReference>
<dbReference type="PROSITE" id="PS00518">
    <property type="entry name" value="ZF_RING_1"/>
    <property type="match status" value="1"/>
</dbReference>
<evidence type="ECO:0000256" key="1">
    <source>
        <dbReference type="ARBA" id="ARBA00000900"/>
    </source>
</evidence>
<dbReference type="SUPFAM" id="SSF57845">
    <property type="entry name" value="B-box zinc-binding domain"/>
    <property type="match status" value="1"/>
</dbReference>
<keyword evidence="10" id="KW-0833">Ubl conjugation pathway</keyword>
<comment type="catalytic activity">
    <reaction evidence="1">
        <text>S-ubiquitinyl-[E2 ubiquitin-conjugating enzyme]-L-cysteine + [acceptor protein]-L-lysine = [E2 ubiquitin-conjugating enzyme]-L-cysteine + N(6)-ubiquitinyl-[acceptor protein]-L-lysine.</text>
        <dbReference type="EC" id="2.3.2.27"/>
    </reaction>
</comment>
<evidence type="ECO:0000256" key="2">
    <source>
        <dbReference type="ARBA" id="ARBA00004496"/>
    </source>
</evidence>
<dbReference type="EMBL" id="NBAG03000219">
    <property type="protein sequence ID" value="PNI79689.1"/>
    <property type="molecule type" value="Genomic_DNA"/>
</dbReference>
<keyword evidence="9 13" id="KW-0863">Zinc-finger</keyword>
<comment type="caution">
    <text evidence="17">The sequence shown here is derived from an EMBL/GenBank/DDBJ whole genome shotgun (WGS) entry which is preliminary data.</text>
</comment>
<comment type="subcellular location">
    <subcellularLocation>
        <location evidence="2">Cytoplasm</location>
    </subcellularLocation>
</comment>
<sequence length="227" mass="26285">MDFSVKVDIEKEVTCPICLELLTEPLSLDCGHSFCQACITTKIKESVIISRGESSCPVCQTRFQPGNLRPNRHLANIVERVKEVKMSPQEGQKRDVCEPHGKKLQIFCKEDGKVICWVCELSPEHQGHQTFRINEVVKECQEKLQVALQRLIKEDQEAEKLEDDIRQERTAWKNYIQIERQKILKGFNEMRVILDNEEQRELQKLEEGEVNVLDNLAAATDQLVQQR</sequence>
<evidence type="ECO:0000313" key="18">
    <source>
        <dbReference type="Proteomes" id="UP000236370"/>
    </source>
</evidence>
<keyword evidence="8" id="KW-0479">Metal-binding</keyword>
<dbReference type="SUPFAM" id="SSF57850">
    <property type="entry name" value="RING/U-box"/>
    <property type="match status" value="1"/>
</dbReference>
<evidence type="ECO:0000256" key="7">
    <source>
        <dbReference type="ARBA" id="ARBA00022679"/>
    </source>
</evidence>
<keyword evidence="7" id="KW-0808">Transferase</keyword>
<evidence type="ECO:0000256" key="4">
    <source>
        <dbReference type="ARBA" id="ARBA00008518"/>
    </source>
</evidence>
<feature type="domain" description="B box-type" evidence="16">
    <location>
        <begin position="92"/>
        <end position="133"/>
    </location>
</feature>
<dbReference type="GO" id="GO:0010468">
    <property type="term" value="P:regulation of gene expression"/>
    <property type="evidence" value="ECO:0007669"/>
    <property type="project" value="UniProtKB-ARBA"/>
</dbReference>
<keyword evidence="6" id="KW-0963">Cytoplasm</keyword>
<accession>A0A2J8P6R3</accession>
<dbReference type="PROSITE" id="PS50119">
    <property type="entry name" value="ZF_BBOX"/>
    <property type="match status" value="1"/>
</dbReference>
<evidence type="ECO:0000256" key="11">
    <source>
        <dbReference type="ARBA" id="ARBA00022833"/>
    </source>
</evidence>
<name>A0A2J8P6R3_PANTR</name>
<comment type="pathway">
    <text evidence="3">Protein modification; protein ubiquitination.</text>
</comment>
<comment type="similarity">
    <text evidence="4">Belongs to the TRIM/RBCC family.</text>
</comment>
<dbReference type="GO" id="GO:0005737">
    <property type="term" value="C:cytoplasm"/>
    <property type="evidence" value="ECO:0007669"/>
    <property type="project" value="UniProtKB-SubCell"/>
</dbReference>
<evidence type="ECO:0000256" key="5">
    <source>
        <dbReference type="ARBA" id="ARBA00012483"/>
    </source>
</evidence>
<dbReference type="InterPro" id="IPR017907">
    <property type="entry name" value="Znf_RING_CS"/>
</dbReference>
<evidence type="ECO:0000259" key="16">
    <source>
        <dbReference type="PROSITE" id="PS50119"/>
    </source>
</evidence>
<dbReference type="SMART" id="SM00336">
    <property type="entry name" value="BBOX"/>
    <property type="match status" value="1"/>
</dbReference>
<gene>
    <name evidence="17" type="ORF">CK820_G0005943</name>
</gene>
<evidence type="ECO:0000256" key="3">
    <source>
        <dbReference type="ARBA" id="ARBA00004906"/>
    </source>
</evidence>
<dbReference type="GO" id="GO:0042802">
    <property type="term" value="F:identical protein binding"/>
    <property type="evidence" value="ECO:0007669"/>
    <property type="project" value="UniProtKB-ARBA"/>
</dbReference>
<evidence type="ECO:0000313" key="17">
    <source>
        <dbReference type="EMBL" id="PNI79689.1"/>
    </source>
</evidence>
<evidence type="ECO:0000256" key="9">
    <source>
        <dbReference type="ARBA" id="ARBA00022771"/>
    </source>
</evidence>
<dbReference type="CDD" id="cd16591">
    <property type="entry name" value="RING-HC_TRIM5-like_C-IV"/>
    <property type="match status" value="1"/>
</dbReference>